<accession>Q31E90</accession>
<evidence type="ECO:0000313" key="4">
    <source>
        <dbReference type="EMBL" id="ABB42533.1"/>
    </source>
</evidence>
<protein>
    <recommendedName>
        <fullName evidence="3">DUF2914 domain-containing protein</fullName>
    </recommendedName>
</protein>
<evidence type="ECO:0000256" key="2">
    <source>
        <dbReference type="SAM" id="Phobius"/>
    </source>
</evidence>
<dbReference type="InterPro" id="IPR022606">
    <property type="entry name" value="DUF2914"/>
</dbReference>
<name>Q31E90_HYDCU</name>
<evidence type="ECO:0000259" key="3">
    <source>
        <dbReference type="Pfam" id="PF11141"/>
    </source>
</evidence>
<dbReference type="KEGG" id="tcx:Tcr_1943"/>
<sequence length="342" mass="39056">MSIPETTQANHHYAYKKGYRMAMDGKPMSHMPSVIKHDPEMRAYFQQGWDQLHEEMAAANEVEAKPPWRSRFAWFLMMLLAGIGTATLMINQMNENKAEQQHRIDQSLFQTNETPSPESNPVSLKTPTASQESAQKLPETPSEKIAFIDQSLSLIDENTPVTEEKPNNALKLDAESIPPENQLISPEESAENKPNEEAEAALTLLSEQQRLDLAASQQEKQPTQTTHALEKIQPSNIDIKAAQFTVGIANHEPTTALPEVVPKYIRKLYFFTQIANAKGQTVYHRWIYQNQIMATVPLKISSPLYRTWSSKRLTSAWKGQWYVEVLDQHKNVIDRHSFRYIE</sequence>
<feature type="region of interest" description="Disordered" evidence="1">
    <location>
        <begin position="157"/>
        <end position="179"/>
    </location>
</feature>
<dbReference type="HOGENOM" id="CLU_811182_0_0_6"/>
<keyword evidence="2" id="KW-0812">Transmembrane</keyword>
<gene>
    <name evidence="4" type="ordered locus">Tcr_1943</name>
</gene>
<feature type="transmembrane region" description="Helical" evidence="2">
    <location>
        <begin position="72"/>
        <end position="90"/>
    </location>
</feature>
<keyword evidence="2" id="KW-0472">Membrane</keyword>
<dbReference type="eggNOG" id="ENOG502Z8YT">
    <property type="taxonomic scope" value="Bacteria"/>
</dbReference>
<keyword evidence="2" id="KW-1133">Transmembrane helix</keyword>
<dbReference type="OrthoDB" id="9796654at2"/>
<evidence type="ECO:0000256" key="1">
    <source>
        <dbReference type="SAM" id="MobiDB-lite"/>
    </source>
</evidence>
<reference evidence="4" key="1">
    <citation type="submission" date="2006-07" db="EMBL/GenBank/DDBJ databases">
        <title>Complete sequence of Thiomicrospira crunogena XCL-2.</title>
        <authorList>
            <consortium name="US DOE Joint Genome Institute"/>
            <person name="Copeland A."/>
            <person name="Lucas S."/>
            <person name="Lapidus A."/>
            <person name="Barry K."/>
            <person name="Detter J.C."/>
            <person name="Glavina del Rio T."/>
            <person name="Hammon N."/>
            <person name="Israni S."/>
            <person name="Dalin E."/>
            <person name="Tice H."/>
            <person name="Pitluck S."/>
            <person name="Chain P."/>
            <person name="Malfatti S."/>
            <person name="Shin M."/>
            <person name="Vergez L."/>
            <person name="Schmutz J."/>
            <person name="Larimer F."/>
            <person name="Land M."/>
            <person name="Hauser L."/>
            <person name="Kyrpides N."/>
            <person name="Lykidis A."/>
            <person name="Scott K.M."/>
            <person name="Sievert S."/>
            <person name="Kerfeld C."/>
            <person name="Freyermuth S."/>
            <person name="Dobrinski K."/>
            <person name="Boller A."/>
            <person name="Fitzpatrick K."/>
            <person name="Thoma P."/>
            <person name="Moore J."/>
            <person name="Richardson P."/>
        </authorList>
    </citation>
    <scope>NUCLEOTIDE SEQUENCE</scope>
    <source>
        <strain evidence="4">XCL-2</strain>
    </source>
</reference>
<feature type="domain" description="DUF2914" evidence="3">
    <location>
        <begin position="280"/>
        <end position="339"/>
    </location>
</feature>
<dbReference type="EMBL" id="CP000109">
    <property type="protein sequence ID" value="ABB42533.1"/>
    <property type="molecule type" value="Genomic_DNA"/>
</dbReference>
<dbReference type="AlphaFoldDB" id="Q31E90"/>
<dbReference type="Pfam" id="PF11141">
    <property type="entry name" value="DUF2914"/>
    <property type="match status" value="1"/>
</dbReference>
<dbReference type="STRING" id="317025.Tcr_1943"/>
<proteinExistence type="predicted"/>
<feature type="region of interest" description="Disordered" evidence="1">
    <location>
        <begin position="111"/>
        <end position="143"/>
    </location>
</feature>
<feature type="compositionally biased region" description="Polar residues" evidence="1">
    <location>
        <begin position="111"/>
        <end position="134"/>
    </location>
</feature>
<organism evidence="4">
    <name type="scientific">Hydrogenovibrio crunogenus (strain DSM 25203 / XCL-2)</name>
    <name type="common">Thiomicrospira crunogena</name>
    <dbReference type="NCBI Taxonomy" id="317025"/>
    <lineage>
        <taxon>Bacteria</taxon>
        <taxon>Pseudomonadati</taxon>
        <taxon>Pseudomonadota</taxon>
        <taxon>Gammaproteobacteria</taxon>
        <taxon>Thiotrichales</taxon>
        <taxon>Piscirickettsiaceae</taxon>
        <taxon>Hydrogenovibrio</taxon>
    </lineage>
</organism>